<comment type="cofactor">
    <cofactor evidence="15">
        <name>[3Fe-4S] cluster</name>
        <dbReference type="ChEBI" id="CHEBI:21137"/>
    </cofactor>
    <text evidence="15">Binds 1 [3Fe-4S] cluster.</text>
</comment>
<evidence type="ECO:0000313" key="18">
    <source>
        <dbReference type="EMBL" id="MWV70790.1"/>
    </source>
</evidence>
<evidence type="ECO:0000313" key="19">
    <source>
        <dbReference type="EMBL" id="TLD94505.1"/>
    </source>
</evidence>
<dbReference type="Proteomes" id="UP000029714">
    <property type="component" value="Unassembled WGS sequence"/>
</dbReference>
<dbReference type="InterPro" id="IPR004489">
    <property type="entry name" value="Succ_DH/fum_Rdtase_Fe-S"/>
</dbReference>
<dbReference type="RefSeq" id="WP_052062553.1">
    <property type="nucleotide sequence ID" value="NZ_JRMP02000006.1"/>
</dbReference>
<dbReference type="InterPro" id="IPR012675">
    <property type="entry name" value="Beta-grasp_dom_sf"/>
</dbReference>
<keyword evidence="12 15" id="KW-0003">3Fe-4S</keyword>
<dbReference type="NCBIfam" id="TIGR00384">
    <property type="entry name" value="dhsB"/>
    <property type="match status" value="1"/>
</dbReference>
<dbReference type="NCBIfam" id="NF010071">
    <property type="entry name" value="PRK13552.1"/>
    <property type="match status" value="1"/>
</dbReference>
<dbReference type="PROSITE" id="PS51379">
    <property type="entry name" value="4FE4S_FER_2"/>
    <property type="match status" value="1"/>
</dbReference>
<name>A0A347W551_9HELI</name>
<evidence type="ECO:0000256" key="4">
    <source>
        <dbReference type="ARBA" id="ARBA00022485"/>
    </source>
</evidence>
<comment type="subunit">
    <text evidence="14">Part of an enzyme complex containing three subunits: a flavoprotein (frdA), an iron-sulfur protein (frdB), and diheme cytochrome b (frdC).</text>
</comment>
<keyword evidence="10 15" id="KW-0408">Iron</keyword>
<reference evidence="18 21" key="4">
    <citation type="submission" date="2019-12" db="EMBL/GenBank/DDBJ databases">
        <title>Multi-Generational Helicobacter saguini Isolates.</title>
        <authorList>
            <person name="Mannion A."/>
            <person name="Shen Z."/>
            <person name="Fox J.G."/>
        </authorList>
    </citation>
    <scope>NUCLEOTIDE SEQUENCE [LARGE SCALE GENOMIC DNA]</scope>
    <source>
        <strain evidence="18">16-048</strain>
        <strain evidence="21">16-048 (F4)</strain>
    </source>
</reference>
<dbReference type="EMBL" id="QBIU01000002">
    <property type="protein sequence ID" value="MWV70790.1"/>
    <property type="molecule type" value="Genomic_DNA"/>
</dbReference>
<comment type="catalytic activity">
    <reaction evidence="13 15">
        <text>a menaquinone + succinate = a menaquinol + fumarate</text>
        <dbReference type="Rhea" id="RHEA:27834"/>
        <dbReference type="Rhea" id="RHEA-COMP:9537"/>
        <dbReference type="Rhea" id="RHEA-COMP:9539"/>
        <dbReference type="ChEBI" id="CHEBI:16374"/>
        <dbReference type="ChEBI" id="CHEBI:18151"/>
        <dbReference type="ChEBI" id="CHEBI:29806"/>
        <dbReference type="ChEBI" id="CHEBI:30031"/>
        <dbReference type="EC" id="1.3.5.1"/>
    </reaction>
</comment>
<evidence type="ECO:0000256" key="2">
    <source>
        <dbReference type="ARBA" id="ARBA00012792"/>
    </source>
</evidence>
<dbReference type="GO" id="GO:0051539">
    <property type="term" value="F:4 iron, 4 sulfur cluster binding"/>
    <property type="evidence" value="ECO:0007669"/>
    <property type="project" value="UniProtKB-KW"/>
</dbReference>
<evidence type="ECO:0000259" key="17">
    <source>
        <dbReference type="PROSITE" id="PS51379"/>
    </source>
</evidence>
<dbReference type="GO" id="GO:0051538">
    <property type="term" value="F:3 iron, 4 sulfur cluster binding"/>
    <property type="evidence" value="ECO:0007669"/>
    <property type="project" value="UniProtKB-KW"/>
</dbReference>
<dbReference type="OrthoDB" id="9804391at2"/>
<evidence type="ECO:0000256" key="1">
    <source>
        <dbReference type="ARBA" id="ARBA00009433"/>
    </source>
</evidence>
<dbReference type="PANTHER" id="PTHR11921:SF36">
    <property type="entry name" value="FUMARATE REDUCTASE IRON-SULFUR SUBUNIT"/>
    <property type="match status" value="1"/>
</dbReference>
<dbReference type="AlphaFoldDB" id="A0A347W551"/>
<dbReference type="Gene3D" id="1.10.1060.10">
    <property type="entry name" value="Alpha-helical ferredoxin"/>
    <property type="match status" value="1"/>
</dbReference>
<reference evidence="19 20" key="2">
    <citation type="journal article" date="2016" name="Infect. Immun.">
        <title>Helicobacter saguini, a Novel Helicobacter Isolated from Cotton-Top Tamarins with Ulcerative Colitis, Has Proinflammatory Properties and Induces Typhlocolitis and Dysplasia in Gnotobiotic IL-10-/- Mice.</title>
        <authorList>
            <person name="Shen Z."/>
            <person name="Mannion A."/>
            <person name="Whary M.T."/>
            <person name="Muthupalani S."/>
            <person name="Sheh A."/>
            <person name="Feng Y."/>
            <person name="Gong G."/>
            <person name="Vandamme P."/>
            <person name="Holcombe H.R."/>
            <person name="Paster B.J."/>
            <person name="Fox J.G."/>
        </authorList>
    </citation>
    <scope>NUCLEOTIDE SEQUENCE [LARGE SCALE GENOMIC DNA]</scope>
    <source>
        <strain evidence="19 20">MIT 97-6194</strain>
    </source>
</reference>
<dbReference type="EMBL" id="JRMP02000006">
    <property type="protein sequence ID" value="TLD94505.1"/>
    <property type="molecule type" value="Genomic_DNA"/>
</dbReference>
<dbReference type="InterPro" id="IPR017896">
    <property type="entry name" value="4Fe4S_Fe-S-bd"/>
</dbReference>
<dbReference type="InterPro" id="IPR006058">
    <property type="entry name" value="2Fe2S_fd_BS"/>
</dbReference>
<dbReference type="PANTHER" id="PTHR11921">
    <property type="entry name" value="SUCCINATE DEHYDROGENASE IRON-SULFUR PROTEIN"/>
    <property type="match status" value="1"/>
</dbReference>
<evidence type="ECO:0000256" key="6">
    <source>
        <dbReference type="ARBA" id="ARBA00022714"/>
    </source>
</evidence>
<dbReference type="InterPro" id="IPR036010">
    <property type="entry name" value="2Fe-2S_ferredoxin-like_sf"/>
</dbReference>
<dbReference type="InterPro" id="IPR001041">
    <property type="entry name" value="2Fe-2S_ferredoxin-type"/>
</dbReference>
<organism evidence="19 20">
    <name type="scientific">Helicobacter saguini</name>
    <dbReference type="NCBI Taxonomy" id="1548018"/>
    <lineage>
        <taxon>Bacteria</taxon>
        <taxon>Pseudomonadati</taxon>
        <taxon>Campylobacterota</taxon>
        <taxon>Epsilonproteobacteria</taxon>
        <taxon>Campylobacterales</taxon>
        <taxon>Helicobacteraceae</taxon>
        <taxon>Helicobacter</taxon>
    </lineage>
</organism>
<dbReference type="EC" id="1.3.5.1" evidence="2 15"/>
<comment type="cofactor">
    <cofactor evidence="15">
        <name>[4Fe-4S] cluster</name>
        <dbReference type="ChEBI" id="CHEBI:49883"/>
    </cofactor>
    <text evidence="15">Binds 1 [4Fe-4S] cluster.</text>
</comment>
<feature type="domain" description="4Fe-4S ferredoxin-type" evidence="17">
    <location>
        <begin position="160"/>
        <end position="189"/>
    </location>
</feature>
<evidence type="ECO:0000256" key="11">
    <source>
        <dbReference type="ARBA" id="ARBA00023014"/>
    </source>
</evidence>
<evidence type="ECO:0000256" key="9">
    <source>
        <dbReference type="ARBA" id="ARBA00023002"/>
    </source>
</evidence>
<dbReference type="InterPro" id="IPR050573">
    <property type="entry name" value="SDH/FRD_Iron-Sulfur"/>
</dbReference>
<dbReference type="GO" id="GO:0009055">
    <property type="term" value="F:electron transfer activity"/>
    <property type="evidence" value="ECO:0007669"/>
    <property type="project" value="InterPro"/>
</dbReference>
<feature type="domain" description="2Fe-2S ferredoxin-type" evidence="16">
    <location>
        <begin position="26"/>
        <end position="113"/>
    </location>
</feature>
<evidence type="ECO:0000256" key="15">
    <source>
        <dbReference type="RuleBase" id="RU361237"/>
    </source>
</evidence>
<dbReference type="Proteomes" id="UP000477070">
    <property type="component" value="Unassembled WGS sequence"/>
</dbReference>
<comment type="cofactor">
    <cofactor evidence="15">
        <name>[2Fe-2S] cluster</name>
        <dbReference type="ChEBI" id="CHEBI:190135"/>
    </cofactor>
    <text evidence="15">Binds 1 [2Fe-2S] cluster.</text>
</comment>
<proteinExistence type="inferred from homology"/>
<evidence type="ECO:0000256" key="8">
    <source>
        <dbReference type="ARBA" id="ARBA00022982"/>
    </source>
</evidence>
<protein>
    <recommendedName>
        <fullName evidence="3 15">Fumarate reductase iron-sulfur subunit</fullName>
        <ecNumber evidence="2 15">1.3.5.1</ecNumber>
    </recommendedName>
</protein>
<evidence type="ECO:0000256" key="14">
    <source>
        <dbReference type="ARBA" id="ARBA00066269"/>
    </source>
</evidence>
<keyword evidence="8" id="KW-0813">Transport</keyword>
<dbReference type="InterPro" id="IPR009051">
    <property type="entry name" value="Helical_ferredxn"/>
</dbReference>
<comment type="similarity">
    <text evidence="1 15">Belongs to the succinate dehydrogenase/fumarate reductase iron-sulfur protein family.</text>
</comment>
<dbReference type="GO" id="GO:0022904">
    <property type="term" value="P:respiratory electron transport chain"/>
    <property type="evidence" value="ECO:0007669"/>
    <property type="project" value="TreeGrafter"/>
</dbReference>
<comment type="caution">
    <text evidence="19">The sequence shown here is derived from an EMBL/GenBank/DDBJ whole genome shotgun (WGS) entry which is preliminary data.</text>
</comment>
<evidence type="ECO:0000256" key="3">
    <source>
        <dbReference type="ARBA" id="ARBA00017261"/>
    </source>
</evidence>
<evidence type="ECO:0000256" key="7">
    <source>
        <dbReference type="ARBA" id="ARBA00022723"/>
    </source>
</evidence>
<keyword evidence="6 15" id="KW-0001">2Fe-2S</keyword>
<dbReference type="SUPFAM" id="SSF54292">
    <property type="entry name" value="2Fe-2S ferredoxin-like"/>
    <property type="match status" value="1"/>
</dbReference>
<dbReference type="FunFam" id="1.10.1060.10:FF:000003">
    <property type="entry name" value="Succinate dehydrogenase iron-sulfur subunit"/>
    <property type="match status" value="1"/>
</dbReference>
<dbReference type="GO" id="GO:0006099">
    <property type="term" value="P:tricarboxylic acid cycle"/>
    <property type="evidence" value="ECO:0007669"/>
    <property type="project" value="UniProtKB-KW"/>
</dbReference>
<evidence type="ECO:0000256" key="13">
    <source>
        <dbReference type="ARBA" id="ARBA00034412"/>
    </source>
</evidence>
<evidence type="ECO:0000259" key="16">
    <source>
        <dbReference type="PROSITE" id="PS51085"/>
    </source>
</evidence>
<keyword evidence="5" id="KW-0816">Tricarboxylic acid cycle</keyword>
<accession>A0A347W551</accession>
<gene>
    <name evidence="18" type="ORF">DCO61_12555</name>
    <name evidence="19" type="ORF">LS64_004870</name>
</gene>
<sequence>MSAEVSNNQQTAAKPAEHKGRTITIRALKFDPQSAVSKPHFREYKLEEAHSMTVFIALNMIREQQDPDLSFDFVCRAGICGSCGMMINGRPRLACRTLTQDFPDGVITILPLPAFKLIKDLSVNTGEWFEGMTKRVESWVHTQHKPDISKLEMPIEPQVADDVFELDRCIECGCCIASCATKVMREDFIGGAGMNRIVRFMIDPHDERTDEDYYELVGNDDGVFGCMSLIACHDVCPKELPLQSKIAYLRRKMVALR</sequence>
<reference evidence="19 20" key="1">
    <citation type="journal article" date="2014" name="Genome Announc.">
        <title>Draft genome sequences of eight enterohepatic helicobacter species isolated from both laboratory and wild rodents.</title>
        <authorList>
            <person name="Sheh A."/>
            <person name="Shen Z."/>
            <person name="Fox J.G."/>
        </authorList>
    </citation>
    <scope>NUCLEOTIDE SEQUENCE [LARGE SCALE GENOMIC DNA]</scope>
    <source>
        <strain evidence="19 20">MIT 97-6194</strain>
    </source>
</reference>
<keyword evidence="4 15" id="KW-0004">4Fe-4S</keyword>
<dbReference type="PROSITE" id="PS00197">
    <property type="entry name" value="2FE2S_FER_1"/>
    <property type="match status" value="1"/>
</dbReference>
<keyword evidence="8" id="KW-0249">Electron transport</keyword>
<keyword evidence="7 15" id="KW-0479">Metal-binding</keyword>
<evidence type="ECO:0000313" key="20">
    <source>
        <dbReference type="Proteomes" id="UP000029714"/>
    </source>
</evidence>
<dbReference type="Pfam" id="PF13085">
    <property type="entry name" value="Fer2_3"/>
    <property type="match status" value="1"/>
</dbReference>
<evidence type="ECO:0000256" key="5">
    <source>
        <dbReference type="ARBA" id="ARBA00022532"/>
    </source>
</evidence>
<dbReference type="SUPFAM" id="SSF46548">
    <property type="entry name" value="alpha-helical ferredoxin"/>
    <property type="match status" value="1"/>
</dbReference>
<dbReference type="InterPro" id="IPR025192">
    <property type="entry name" value="Succ_DH/fum_Rdtase_N"/>
</dbReference>
<dbReference type="Gene3D" id="3.10.20.30">
    <property type="match status" value="1"/>
</dbReference>
<reference evidence="19" key="3">
    <citation type="submission" date="2018-04" db="EMBL/GenBank/DDBJ databases">
        <authorList>
            <person name="Sheh A."/>
            <person name="Shen Z."/>
            <person name="Mannion A.J."/>
            <person name="Fox J.G."/>
        </authorList>
    </citation>
    <scope>NUCLEOTIDE SEQUENCE</scope>
    <source>
        <strain evidence="19">MIT 97-6194</strain>
    </source>
</reference>
<dbReference type="STRING" id="1548018.LS64_09495"/>
<dbReference type="GO" id="GO:0008177">
    <property type="term" value="F:succinate dehydrogenase (quinone) activity"/>
    <property type="evidence" value="ECO:0007669"/>
    <property type="project" value="UniProtKB-EC"/>
</dbReference>
<dbReference type="PROSITE" id="PS51085">
    <property type="entry name" value="2FE2S_FER_2"/>
    <property type="match status" value="1"/>
</dbReference>
<dbReference type="GO" id="GO:0051537">
    <property type="term" value="F:2 iron, 2 sulfur cluster binding"/>
    <property type="evidence" value="ECO:0007669"/>
    <property type="project" value="UniProtKB-KW"/>
</dbReference>
<keyword evidence="11 15" id="KW-0411">Iron-sulfur</keyword>
<keyword evidence="20" id="KW-1185">Reference proteome</keyword>
<dbReference type="GO" id="GO:0046872">
    <property type="term" value="F:metal ion binding"/>
    <property type="evidence" value="ECO:0007669"/>
    <property type="project" value="UniProtKB-KW"/>
</dbReference>
<evidence type="ECO:0000256" key="10">
    <source>
        <dbReference type="ARBA" id="ARBA00023004"/>
    </source>
</evidence>
<keyword evidence="9" id="KW-0560">Oxidoreductase</keyword>
<dbReference type="Pfam" id="PF13183">
    <property type="entry name" value="Fer4_8"/>
    <property type="match status" value="1"/>
</dbReference>
<evidence type="ECO:0000256" key="12">
    <source>
        <dbReference type="ARBA" id="ARBA00023291"/>
    </source>
</evidence>
<evidence type="ECO:0000313" key="21">
    <source>
        <dbReference type="Proteomes" id="UP000477070"/>
    </source>
</evidence>